<proteinExistence type="predicted"/>
<accession>A0ABV4E0W6</accession>
<reference evidence="1 2" key="1">
    <citation type="submission" date="2024-08" db="EMBL/GenBank/DDBJ databases">
        <title>Clostridium lapicellarii sp. nov., and Clostridium renhuaiense sp. nov., two species isolated from the mud in a fermentation cellar used for producing sauce-flavour Chinese liquors.</title>
        <authorList>
            <person name="Yang F."/>
            <person name="Wang H."/>
            <person name="Chen L.Q."/>
            <person name="Zhou N."/>
            <person name="Lu J.J."/>
            <person name="Pu X.X."/>
            <person name="Wan B."/>
            <person name="Wang L."/>
            <person name="Liu S.J."/>
        </authorList>
    </citation>
    <scope>NUCLEOTIDE SEQUENCE [LARGE SCALE GENOMIC DNA]</scope>
    <source>
        <strain evidence="1 2">MT-113</strain>
    </source>
</reference>
<organism evidence="1 2">
    <name type="scientific">Clostridium lapidicellarium</name>
    <dbReference type="NCBI Taxonomy" id="3240931"/>
    <lineage>
        <taxon>Bacteria</taxon>
        <taxon>Bacillati</taxon>
        <taxon>Bacillota</taxon>
        <taxon>Clostridia</taxon>
        <taxon>Eubacteriales</taxon>
        <taxon>Clostridiaceae</taxon>
        <taxon>Clostridium</taxon>
    </lineage>
</organism>
<dbReference type="Proteomes" id="UP001565220">
    <property type="component" value="Unassembled WGS sequence"/>
</dbReference>
<keyword evidence="2" id="KW-1185">Reference proteome</keyword>
<dbReference type="EMBL" id="JBGFFE010000029">
    <property type="protein sequence ID" value="MEY8764773.1"/>
    <property type="molecule type" value="Genomic_DNA"/>
</dbReference>
<sequence length="50" mass="5875">MKSLFDKTELAGMRLKNRFIRSATYDGFADKNGHMTKNCTKFMKIWQKGE</sequence>
<comment type="caution">
    <text evidence="1">The sequence shown here is derived from an EMBL/GenBank/DDBJ whole genome shotgun (WGS) entry which is preliminary data.</text>
</comment>
<dbReference type="InterPro" id="IPR013785">
    <property type="entry name" value="Aldolase_TIM"/>
</dbReference>
<gene>
    <name evidence="1" type="ORF">AB8S09_14205</name>
</gene>
<evidence type="ECO:0000313" key="1">
    <source>
        <dbReference type="EMBL" id="MEY8764773.1"/>
    </source>
</evidence>
<evidence type="ECO:0000313" key="2">
    <source>
        <dbReference type="Proteomes" id="UP001565220"/>
    </source>
</evidence>
<protein>
    <submittedName>
        <fullName evidence="1">FAD/FMN-binding oxidoreductase</fullName>
    </submittedName>
</protein>
<dbReference type="Gene3D" id="3.20.20.70">
    <property type="entry name" value="Aldolase class I"/>
    <property type="match status" value="1"/>
</dbReference>
<name>A0ABV4E0W6_9CLOT</name>
<dbReference type="RefSeq" id="WP_369869362.1">
    <property type="nucleotide sequence ID" value="NZ_JBGFFE010000029.1"/>
</dbReference>